<dbReference type="HOGENOM" id="CLU_1443338_0_0_1"/>
<reference evidence="3" key="1">
    <citation type="journal article" date="2012" name="Nat. Biotechnol.">
        <title>Reference genome sequence of the model plant Setaria.</title>
        <authorList>
            <person name="Bennetzen J.L."/>
            <person name="Schmutz J."/>
            <person name="Wang H."/>
            <person name="Percifield R."/>
            <person name="Hawkins J."/>
            <person name="Pontaroli A.C."/>
            <person name="Estep M."/>
            <person name="Feng L."/>
            <person name="Vaughn J.N."/>
            <person name="Grimwood J."/>
            <person name="Jenkins J."/>
            <person name="Barry K."/>
            <person name="Lindquist E."/>
            <person name="Hellsten U."/>
            <person name="Deshpande S."/>
            <person name="Wang X."/>
            <person name="Wu X."/>
            <person name="Mitros T."/>
            <person name="Triplett J."/>
            <person name="Yang X."/>
            <person name="Ye C.Y."/>
            <person name="Mauro-Herrera M."/>
            <person name="Wang L."/>
            <person name="Li P."/>
            <person name="Sharma M."/>
            <person name="Sharma R."/>
            <person name="Ronald P.C."/>
            <person name="Panaud O."/>
            <person name="Kellogg E.A."/>
            <person name="Brutnell T.P."/>
            <person name="Doust A.N."/>
            <person name="Tuskan G.A."/>
            <person name="Rokhsar D."/>
            <person name="Devos K.M."/>
        </authorList>
    </citation>
    <scope>NUCLEOTIDE SEQUENCE [LARGE SCALE GENOMIC DNA]</scope>
    <source>
        <strain evidence="3">cv. Yugu1</strain>
    </source>
</reference>
<evidence type="ECO:0000256" key="1">
    <source>
        <dbReference type="SAM" id="MobiDB-lite"/>
    </source>
</evidence>
<feature type="region of interest" description="Disordered" evidence="1">
    <location>
        <begin position="1"/>
        <end position="61"/>
    </location>
</feature>
<evidence type="ECO:0000313" key="2">
    <source>
        <dbReference type="EnsemblPlants" id="KQK93512"/>
    </source>
</evidence>
<dbReference type="EMBL" id="AGNK02004617">
    <property type="status" value="NOT_ANNOTATED_CDS"/>
    <property type="molecule type" value="Genomic_DNA"/>
</dbReference>
<protein>
    <submittedName>
        <fullName evidence="2">Uncharacterized protein</fullName>
    </submittedName>
</protein>
<reference evidence="2" key="2">
    <citation type="submission" date="2018-08" db="UniProtKB">
        <authorList>
            <consortium name="EnsemblPlants"/>
        </authorList>
    </citation>
    <scope>IDENTIFICATION</scope>
    <source>
        <strain evidence="2">Yugu1</strain>
    </source>
</reference>
<sequence length="188" mass="19403">MRVNSLKQTKPSPSTSTPPIMRRQSSTEHRSSPSDASTARSSSAEILPSPSASNTANVSFSSPSSAAWASAAISSSRIPDPSASASISASSASLETTLLRAISRSALVTGAGFPLAPDADGGRTVRGVVTVAHSSDEDDAVEPKEALLPFFDLVLLLTSFLAPEEPKNGTPSFMAVMLPSTRGIESTR</sequence>
<name>K3ZJZ2_SETIT</name>
<dbReference type="Proteomes" id="UP000004995">
    <property type="component" value="Unassembled WGS sequence"/>
</dbReference>
<feature type="compositionally biased region" description="Low complexity" evidence="1">
    <location>
        <begin position="33"/>
        <end position="44"/>
    </location>
</feature>
<proteinExistence type="predicted"/>
<dbReference type="InParanoid" id="K3ZJZ2"/>
<accession>K3ZJZ2</accession>
<organism evidence="2 3">
    <name type="scientific">Setaria italica</name>
    <name type="common">Foxtail millet</name>
    <name type="synonym">Panicum italicum</name>
    <dbReference type="NCBI Taxonomy" id="4555"/>
    <lineage>
        <taxon>Eukaryota</taxon>
        <taxon>Viridiplantae</taxon>
        <taxon>Streptophyta</taxon>
        <taxon>Embryophyta</taxon>
        <taxon>Tracheophyta</taxon>
        <taxon>Spermatophyta</taxon>
        <taxon>Magnoliopsida</taxon>
        <taxon>Liliopsida</taxon>
        <taxon>Poales</taxon>
        <taxon>Poaceae</taxon>
        <taxon>PACMAD clade</taxon>
        <taxon>Panicoideae</taxon>
        <taxon>Panicodae</taxon>
        <taxon>Paniceae</taxon>
        <taxon>Cenchrinae</taxon>
        <taxon>Setaria</taxon>
    </lineage>
</organism>
<dbReference type="EnsemblPlants" id="KQK93512">
    <property type="protein sequence ID" value="KQK93512"/>
    <property type="gene ID" value="SETIT_026897mg"/>
</dbReference>
<dbReference type="AlphaFoldDB" id="K3ZJZ2"/>
<feature type="compositionally biased region" description="Low complexity" evidence="1">
    <location>
        <begin position="9"/>
        <end position="19"/>
    </location>
</feature>
<keyword evidence="3" id="KW-1185">Reference proteome</keyword>
<gene>
    <name evidence="2" type="primary">LOC101766186</name>
</gene>
<evidence type="ECO:0000313" key="3">
    <source>
        <dbReference type="Proteomes" id="UP000004995"/>
    </source>
</evidence>
<dbReference type="Gramene" id="KQK93512">
    <property type="protein sequence ID" value="KQK93512"/>
    <property type="gene ID" value="SETIT_026897mg"/>
</dbReference>